<dbReference type="InterPro" id="IPR003777">
    <property type="entry name" value="XdhC_CoxI"/>
</dbReference>
<dbReference type="OrthoDB" id="9773039at2"/>
<feature type="domain" description="XdhC- CoxI" evidence="1">
    <location>
        <begin position="12"/>
        <end position="77"/>
    </location>
</feature>
<dbReference type="SUPFAM" id="SSF51735">
    <property type="entry name" value="NAD(P)-binding Rossmann-fold domains"/>
    <property type="match status" value="1"/>
</dbReference>
<dbReference type="RefSeq" id="WP_145056677.1">
    <property type="nucleotide sequence ID" value="NZ_CP036433.1"/>
</dbReference>
<evidence type="ECO:0000313" key="4">
    <source>
        <dbReference type="Proteomes" id="UP000317648"/>
    </source>
</evidence>
<dbReference type="PANTHER" id="PTHR30388">
    <property type="entry name" value="ALDEHYDE OXIDOREDUCTASE MOLYBDENUM COFACTOR ASSEMBLY PROTEIN"/>
    <property type="match status" value="1"/>
</dbReference>
<proteinExistence type="predicted"/>
<dbReference type="EMBL" id="CP036433">
    <property type="protein sequence ID" value="QDU97894.1"/>
    <property type="molecule type" value="Genomic_DNA"/>
</dbReference>
<dbReference type="PANTHER" id="PTHR30388:SF6">
    <property type="entry name" value="XANTHINE DEHYDROGENASE SUBUNIT A-RELATED"/>
    <property type="match status" value="1"/>
</dbReference>
<organism evidence="3 4">
    <name type="scientific">Lignipirellula cremea</name>
    <dbReference type="NCBI Taxonomy" id="2528010"/>
    <lineage>
        <taxon>Bacteria</taxon>
        <taxon>Pseudomonadati</taxon>
        <taxon>Planctomycetota</taxon>
        <taxon>Planctomycetia</taxon>
        <taxon>Pirellulales</taxon>
        <taxon>Pirellulaceae</taxon>
        <taxon>Lignipirellula</taxon>
    </lineage>
</organism>
<gene>
    <name evidence="3" type="primary">pucA</name>
    <name evidence="3" type="ORF">Pla8534_57520</name>
</gene>
<keyword evidence="3" id="KW-0560">Oxidoreductase</keyword>
<dbReference type="AlphaFoldDB" id="A0A518E1E8"/>
<sequence>MRELIQELLSALEQNRAVAYCRLVETRGSTPQKAGAAMLVYADGGQAGTLGGGCVEAEVKRRAMGALASGERQVHQFQLDHDYGWDDGLICGGRMQAAVLPLAPGDPLDYFHRLAGIAQEGRGCTEVIVFDEERAGLPAPTCWLFDDHDQCIASLPGDQSEPPAAVREHFRPLKERPLPYAAAGVAFLPLLSRCRLLIVGGGHVGQAVAQLAGTLDFDVWVVDDREAVVSQERFPTAARRIAGPIEQVLPEVDITPDTYCLIVTRGHNHDERALFYLAERGACYVGLIGSRRKIRMIYEDLLAEGISAEALQRVSAPVGIDIGSRTVPEIAVSIAAELIAHRNLAGRIPGRPDSVPVNA</sequence>
<evidence type="ECO:0000259" key="2">
    <source>
        <dbReference type="Pfam" id="PF13478"/>
    </source>
</evidence>
<dbReference type="Pfam" id="PF02625">
    <property type="entry name" value="XdhC_CoxI"/>
    <property type="match status" value="1"/>
</dbReference>
<dbReference type="KEGG" id="lcre:Pla8534_57520"/>
<name>A0A518E1E8_9BACT</name>
<dbReference type="GO" id="GO:0004854">
    <property type="term" value="F:xanthine dehydrogenase activity"/>
    <property type="evidence" value="ECO:0007669"/>
    <property type="project" value="UniProtKB-EC"/>
</dbReference>
<dbReference type="Proteomes" id="UP000317648">
    <property type="component" value="Chromosome"/>
</dbReference>
<feature type="domain" description="XdhC Rossmann" evidence="2">
    <location>
        <begin position="196"/>
        <end position="338"/>
    </location>
</feature>
<evidence type="ECO:0000259" key="1">
    <source>
        <dbReference type="Pfam" id="PF02625"/>
    </source>
</evidence>
<dbReference type="InterPro" id="IPR052698">
    <property type="entry name" value="MoCofactor_Util/Proc"/>
</dbReference>
<dbReference type="InterPro" id="IPR027051">
    <property type="entry name" value="XdhC_Rossmann_dom"/>
</dbReference>
<dbReference type="Gene3D" id="3.40.50.720">
    <property type="entry name" value="NAD(P)-binding Rossmann-like Domain"/>
    <property type="match status" value="1"/>
</dbReference>
<dbReference type="EC" id="1.17.1.4" evidence="3"/>
<accession>A0A518E1E8</accession>
<dbReference type="InterPro" id="IPR036291">
    <property type="entry name" value="NAD(P)-bd_dom_sf"/>
</dbReference>
<evidence type="ECO:0000313" key="3">
    <source>
        <dbReference type="EMBL" id="QDU97894.1"/>
    </source>
</evidence>
<keyword evidence="4" id="KW-1185">Reference proteome</keyword>
<reference evidence="3 4" key="1">
    <citation type="submission" date="2019-02" db="EMBL/GenBank/DDBJ databases">
        <title>Deep-cultivation of Planctomycetes and their phenomic and genomic characterization uncovers novel biology.</title>
        <authorList>
            <person name="Wiegand S."/>
            <person name="Jogler M."/>
            <person name="Boedeker C."/>
            <person name="Pinto D."/>
            <person name="Vollmers J."/>
            <person name="Rivas-Marin E."/>
            <person name="Kohn T."/>
            <person name="Peeters S.H."/>
            <person name="Heuer A."/>
            <person name="Rast P."/>
            <person name="Oberbeckmann S."/>
            <person name="Bunk B."/>
            <person name="Jeske O."/>
            <person name="Meyerdierks A."/>
            <person name="Storesund J.E."/>
            <person name="Kallscheuer N."/>
            <person name="Luecker S."/>
            <person name="Lage O.M."/>
            <person name="Pohl T."/>
            <person name="Merkel B.J."/>
            <person name="Hornburger P."/>
            <person name="Mueller R.-W."/>
            <person name="Bruemmer F."/>
            <person name="Labrenz M."/>
            <person name="Spormann A.M."/>
            <person name="Op den Camp H."/>
            <person name="Overmann J."/>
            <person name="Amann R."/>
            <person name="Jetten M.S.M."/>
            <person name="Mascher T."/>
            <person name="Medema M.H."/>
            <person name="Devos D.P."/>
            <person name="Kaster A.-K."/>
            <person name="Ovreas L."/>
            <person name="Rohde M."/>
            <person name="Galperin M.Y."/>
            <person name="Jogler C."/>
        </authorList>
    </citation>
    <scope>NUCLEOTIDE SEQUENCE [LARGE SCALE GENOMIC DNA]</scope>
    <source>
        <strain evidence="3 4">Pla85_3_4</strain>
    </source>
</reference>
<dbReference type="Pfam" id="PF13478">
    <property type="entry name" value="XdhC_C"/>
    <property type="match status" value="1"/>
</dbReference>
<protein>
    <submittedName>
        <fullName evidence="3">Putative xanthine dehydrogenase subunit A</fullName>
        <ecNumber evidence="3">1.17.1.4</ecNumber>
    </submittedName>
</protein>